<dbReference type="GO" id="GO:0030170">
    <property type="term" value="F:pyridoxal phosphate binding"/>
    <property type="evidence" value="ECO:0007669"/>
    <property type="project" value="InterPro"/>
</dbReference>
<evidence type="ECO:0000256" key="4">
    <source>
        <dbReference type="ARBA" id="ARBA00022898"/>
    </source>
</evidence>
<dbReference type="EMBL" id="FOOG01000007">
    <property type="protein sequence ID" value="SFF72738.1"/>
    <property type="molecule type" value="Genomic_DNA"/>
</dbReference>
<keyword evidence="7" id="KW-0804">Transcription</keyword>
<dbReference type="CDD" id="cd07377">
    <property type="entry name" value="WHTH_GntR"/>
    <property type="match status" value="1"/>
</dbReference>
<dbReference type="InterPro" id="IPR036388">
    <property type="entry name" value="WH-like_DNA-bd_sf"/>
</dbReference>
<proteinExistence type="inferred from homology"/>
<gene>
    <name evidence="9" type="ORF">SAMN05216353_10722</name>
</gene>
<dbReference type="PANTHER" id="PTHR46577:SF1">
    <property type="entry name" value="HTH-TYPE TRANSCRIPTIONAL REGULATORY PROTEIN GABR"/>
    <property type="match status" value="1"/>
</dbReference>
<keyword evidence="5" id="KW-0805">Transcription regulation</keyword>
<dbReference type="SUPFAM" id="SSF53383">
    <property type="entry name" value="PLP-dependent transferases"/>
    <property type="match status" value="1"/>
</dbReference>
<evidence type="ECO:0000259" key="8">
    <source>
        <dbReference type="PROSITE" id="PS50949"/>
    </source>
</evidence>
<keyword evidence="4" id="KW-0663">Pyridoxal phosphate</keyword>
<organism evidence="9 10">
    <name type="scientific">Halobacillus alkaliphilus</name>
    <dbReference type="NCBI Taxonomy" id="396056"/>
    <lineage>
        <taxon>Bacteria</taxon>
        <taxon>Bacillati</taxon>
        <taxon>Bacillota</taxon>
        <taxon>Bacilli</taxon>
        <taxon>Bacillales</taxon>
        <taxon>Bacillaceae</taxon>
        <taxon>Halobacillus</taxon>
    </lineage>
</organism>
<accession>A0A1I2L2G3</accession>
<evidence type="ECO:0000256" key="3">
    <source>
        <dbReference type="ARBA" id="ARBA00022576"/>
    </source>
</evidence>
<dbReference type="InterPro" id="IPR015421">
    <property type="entry name" value="PyrdxlP-dep_Trfase_major"/>
</dbReference>
<dbReference type="InterPro" id="IPR000524">
    <property type="entry name" value="Tscrpt_reg_HTH_GntR"/>
</dbReference>
<dbReference type="GO" id="GO:0008483">
    <property type="term" value="F:transaminase activity"/>
    <property type="evidence" value="ECO:0007669"/>
    <property type="project" value="UniProtKB-KW"/>
</dbReference>
<evidence type="ECO:0000256" key="7">
    <source>
        <dbReference type="ARBA" id="ARBA00023163"/>
    </source>
</evidence>
<dbReference type="InterPro" id="IPR015424">
    <property type="entry name" value="PyrdxlP-dep_Trfase"/>
</dbReference>
<dbReference type="Gene3D" id="1.10.10.10">
    <property type="entry name" value="Winged helix-like DNA-binding domain superfamily/Winged helix DNA-binding domain"/>
    <property type="match status" value="1"/>
</dbReference>
<name>A0A1I2L2G3_9BACI</name>
<dbReference type="InterPro" id="IPR051446">
    <property type="entry name" value="HTH_trans_reg/aminotransferase"/>
</dbReference>
<dbReference type="OrthoDB" id="9808770at2"/>
<comment type="similarity">
    <text evidence="2">In the C-terminal section; belongs to the class-I pyridoxal-phosphate-dependent aminotransferase family.</text>
</comment>
<keyword evidence="3 9" id="KW-0032">Aminotransferase</keyword>
<dbReference type="Gene3D" id="3.40.640.10">
    <property type="entry name" value="Type I PLP-dependent aspartate aminotransferase-like (Major domain)"/>
    <property type="match status" value="1"/>
</dbReference>
<dbReference type="CDD" id="cd00609">
    <property type="entry name" value="AAT_like"/>
    <property type="match status" value="1"/>
</dbReference>
<evidence type="ECO:0000256" key="5">
    <source>
        <dbReference type="ARBA" id="ARBA00023015"/>
    </source>
</evidence>
<dbReference type="GO" id="GO:0003700">
    <property type="term" value="F:DNA-binding transcription factor activity"/>
    <property type="evidence" value="ECO:0007669"/>
    <property type="project" value="InterPro"/>
</dbReference>
<dbReference type="Pfam" id="PF00392">
    <property type="entry name" value="GntR"/>
    <property type="match status" value="1"/>
</dbReference>
<dbReference type="InterPro" id="IPR036390">
    <property type="entry name" value="WH_DNA-bd_sf"/>
</dbReference>
<evidence type="ECO:0000313" key="10">
    <source>
        <dbReference type="Proteomes" id="UP000198897"/>
    </source>
</evidence>
<comment type="cofactor">
    <cofactor evidence="1">
        <name>pyridoxal 5'-phosphate</name>
        <dbReference type="ChEBI" id="CHEBI:597326"/>
    </cofactor>
</comment>
<keyword evidence="6" id="KW-0238">DNA-binding</keyword>
<protein>
    <submittedName>
        <fullName evidence="9">GntR family transcriptional regulator / MocR family aminotransferase</fullName>
    </submittedName>
</protein>
<evidence type="ECO:0000256" key="1">
    <source>
        <dbReference type="ARBA" id="ARBA00001933"/>
    </source>
</evidence>
<dbReference type="SMART" id="SM00345">
    <property type="entry name" value="HTH_GNTR"/>
    <property type="match status" value="1"/>
</dbReference>
<dbReference type="SUPFAM" id="SSF46785">
    <property type="entry name" value="Winged helix' DNA-binding domain"/>
    <property type="match status" value="1"/>
</dbReference>
<dbReference type="InterPro" id="IPR004839">
    <property type="entry name" value="Aminotransferase_I/II_large"/>
</dbReference>
<reference evidence="10" key="1">
    <citation type="submission" date="2016-10" db="EMBL/GenBank/DDBJ databases">
        <authorList>
            <person name="Varghese N."/>
            <person name="Submissions S."/>
        </authorList>
    </citation>
    <scope>NUCLEOTIDE SEQUENCE [LARGE SCALE GENOMIC DNA]</scope>
    <source>
        <strain evidence="10">FP5</strain>
    </source>
</reference>
<keyword evidence="10" id="KW-1185">Reference proteome</keyword>
<dbReference type="Proteomes" id="UP000198897">
    <property type="component" value="Unassembled WGS sequence"/>
</dbReference>
<dbReference type="Pfam" id="PF00155">
    <property type="entry name" value="Aminotran_1_2"/>
    <property type="match status" value="1"/>
</dbReference>
<dbReference type="PANTHER" id="PTHR46577">
    <property type="entry name" value="HTH-TYPE TRANSCRIPTIONAL REGULATORY PROTEIN GABR"/>
    <property type="match status" value="1"/>
</dbReference>
<keyword evidence="9" id="KW-0808">Transferase</keyword>
<evidence type="ECO:0000313" key="9">
    <source>
        <dbReference type="EMBL" id="SFF72738.1"/>
    </source>
</evidence>
<feature type="domain" description="HTH gntR-type" evidence="8">
    <location>
        <begin position="12"/>
        <end position="79"/>
    </location>
</feature>
<dbReference type="AlphaFoldDB" id="A0A1I2L2G3"/>
<evidence type="ECO:0000256" key="6">
    <source>
        <dbReference type="ARBA" id="ARBA00023125"/>
    </source>
</evidence>
<dbReference type="RefSeq" id="WP_089751104.1">
    <property type="nucleotide sequence ID" value="NZ_FOOG01000007.1"/>
</dbReference>
<dbReference type="GO" id="GO:0003677">
    <property type="term" value="F:DNA binding"/>
    <property type="evidence" value="ECO:0007669"/>
    <property type="project" value="UniProtKB-KW"/>
</dbReference>
<sequence length="470" mass="54809">MFFQVEKGAEQPAIYKQIYTHLRDLILDDQLTKKKLPSKRKLAQDLEVSLNSVAHAYEQLLAEGYIYSAERKGYFVEEITSYIKRDEEDVPFPEELKEDGKKDRFQPEVTFSHIATDAEHFPFKKWRKYQQKVMEHHRTQLSLLPHPQGPYELRESIATMVALTRGVRCRPEQIVIGSGTQPLIHKVMSLQAKDTQVAVENPGYQRFYNLLKNMGFPVSPVALDHQGISIRALRESDPQWVFVTPSHQFPTGTIMPINRRIELLNWAAESPGRYIVEDDYDSEFKYGTDHIPSLQSLDQNQQVIYTGTFSKTLLPSLRISYMVLPPDLLQRYRNAFGDWIDGPSGINLWTLKYFIDEGEYGRHVKRMNAYYKAKRATLIRELRKTFQNKITIHNIPAGLHFLVDIETSLSYSEIEERAKDNKIELYTIRRFFLQDYDMTEKGKKKLVIGFANMEDDKVRESVRRLALLFS</sequence>
<evidence type="ECO:0000256" key="2">
    <source>
        <dbReference type="ARBA" id="ARBA00005384"/>
    </source>
</evidence>
<dbReference type="PROSITE" id="PS50949">
    <property type="entry name" value="HTH_GNTR"/>
    <property type="match status" value="1"/>
</dbReference>